<organism evidence="1 2">
    <name type="scientific">Acidovorax lacteus</name>
    <dbReference type="NCBI Taxonomy" id="1924988"/>
    <lineage>
        <taxon>Bacteria</taxon>
        <taxon>Pseudomonadati</taxon>
        <taxon>Pseudomonadota</taxon>
        <taxon>Betaproteobacteria</taxon>
        <taxon>Burkholderiales</taxon>
        <taxon>Comamonadaceae</taxon>
        <taxon>Acidovorax</taxon>
    </lineage>
</organism>
<dbReference type="Pfam" id="PF11227">
    <property type="entry name" value="DUF3025"/>
    <property type="match status" value="1"/>
</dbReference>
<dbReference type="RefSeq" id="WP_345060881.1">
    <property type="nucleotide sequence ID" value="NZ_BAABEX010000004.1"/>
</dbReference>
<keyword evidence="2" id="KW-1185">Reference proteome</keyword>
<accession>A0ABP8KY99</accession>
<evidence type="ECO:0000313" key="2">
    <source>
        <dbReference type="Proteomes" id="UP001501788"/>
    </source>
</evidence>
<dbReference type="Proteomes" id="UP001501788">
    <property type="component" value="Unassembled WGS sequence"/>
</dbReference>
<dbReference type="EMBL" id="BAABEX010000004">
    <property type="protein sequence ID" value="GAA4419121.1"/>
    <property type="molecule type" value="Genomic_DNA"/>
</dbReference>
<proteinExistence type="predicted"/>
<comment type="caution">
    <text evidence="1">The sequence shown here is derived from an EMBL/GenBank/DDBJ whole genome shotgun (WGS) entry which is preliminary data.</text>
</comment>
<protein>
    <submittedName>
        <fullName evidence="1">DUF3025 domain-containing protein</fullName>
    </submittedName>
</protein>
<reference evidence="2" key="1">
    <citation type="journal article" date="2019" name="Int. J. Syst. Evol. Microbiol.">
        <title>The Global Catalogue of Microorganisms (GCM) 10K type strain sequencing project: providing services to taxonomists for standard genome sequencing and annotation.</title>
        <authorList>
            <consortium name="The Broad Institute Genomics Platform"/>
            <consortium name="The Broad Institute Genome Sequencing Center for Infectious Disease"/>
            <person name="Wu L."/>
            <person name="Ma J."/>
        </authorList>
    </citation>
    <scope>NUCLEOTIDE SEQUENCE [LARGE SCALE GENOMIC DNA]</scope>
    <source>
        <strain evidence="2">JCM 31890</strain>
    </source>
</reference>
<evidence type="ECO:0000313" key="1">
    <source>
        <dbReference type="EMBL" id="GAA4419121.1"/>
    </source>
</evidence>
<sequence>MEAGLSAIDWQRPWLAPWRAEGEAAAARVQAGASVADALAAQAAAGACRGTPATEPGVAFVPQHCLPAGQAYESFIRTHRQVPTRDNLHDFFNGLVWLRYPEAKRRMNQLQAEAIAAQGVGAVRGPLRDALTVFDENGALWSAPAPLRAALLARDWHGLFVRHRALWAQARLVLFGHALLEKLVTPYKSVIAHVLVLPEQPPEHPADDAWLAQALQHGVWRTKPFAPLPVLGVPGWWAANEDPAFYDDTAVFRPQAARSRQIPAIAGA</sequence>
<gene>
    <name evidence="1" type="ORF">GCM10023090_04960</name>
</gene>
<dbReference type="InterPro" id="IPR021390">
    <property type="entry name" value="DUF3025"/>
</dbReference>
<name>A0ABP8KY99_9BURK</name>